<feature type="non-terminal residue" evidence="5">
    <location>
        <position position="1"/>
    </location>
</feature>
<dbReference type="InterPro" id="IPR042115">
    <property type="entry name" value="PriA_3primeBD_sf"/>
</dbReference>
<dbReference type="GO" id="GO:0003677">
    <property type="term" value="F:DNA binding"/>
    <property type="evidence" value="ECO:0007669"/>
    <property type="project" value="UniProtKB-KW"/>
</dbReference>
<sequence length="99" mass="11431">VSVNKIVQVALPVRLRRLFDYRAEDIERLPADGARVLVPLQRRKVVGIVCGRRESSPLPLAKLRRVIRVLDDAPLLPKELFRLLNWAARYYHHPIGDVM</sequence>
<evidence type="ECO:0000256" key="2">
    <source>
        <dbReference type="ARBA" id="ARBA00022840"/>
    </source>
</evidence>
<protein>
    <recommendedName>
        <fullName evidence="4">Primosomal protein N' 3' DNA-binding domain-containing protein</fullName>
    </recommendedName>
</protein>
<dbReference type="EMBL" id="UINC01135147">
    <property type="protein sequence ID" value="SVD19122.1"/>
    <property type="molecule type" value="Genomic_DNA"/>
</dbReference>
<dbReference type="Pfam" id="PF17764">
    <property type="entry name" value="PriA_3primeBD"/>
    <property type="match status" value="1"/>
</dbReference>
<reference evidence="5" key="1">
    <citation type="submission" date="2018-05" db="EMBL/GenBank/DDBJ databases">
        <authorList>
            <person name="Lanie J.A."/>
            <person name="Ng W.-L."/>
            <person name="Kazmierczak K.M."/>
            <person name="Andrzejewski T.M."/>
            <person name="Davidsen T.M."/>
            <person name="Wayne K.J."/>
            <person name="Tettelin H."/>
            <person name="Glass J.I."/>
            <person name="Rusch D."/>
            <person name="Podicherti R."/>
            <person name="Tsui H.-C.T."/>
            <person name="Winkler M.E."/>
        </authorList>
    </citation>
    <scope>NUCLEOTIDE SEQUENCE</scope>
</reference>
<dbReference type="AlphaFoldDB" id="A0A382TBF0"/>
<dbReference type="PANTHER" id="PTHR30580">
    <property type="entry name" value="PRIMOSOMAL PROTEIN N"/>
    <property type="match status" value="1"/>
</dbReference>
<keyword evidence="1" id="KW-0547">Nucleotide-binding</keyword>
<keyword evidence="3" id="KW-0238">DNA-binding</keyword>
<dbReference type="GO" id="GO:0006310">
    <property type="term" value="P:DNA recombination"/>
    <property type="evidence" value="ECO:0007669"/>
    <property type="project" value="TreeGrafter"/>
</dbReference>
<dbReference type="GO" id="GO:0005524">
    <property type="term" value="F:ATP binding"/>
    <property type="evidence" value="ECO:0007669"/>
    <property type="project" value="UniProtKB-KW"/>
</dbReference>
<evidence type="ECO:0000259" key="4">
    <source>
        <dbReference type="Pfam" id="PF17764"/>
    </source>
</evidence>
<dbReference type="FunFam" id="3.40.1440.60:FF:000001">
    <property type="entry name" value="Primosomal protein N"/>
    <property type="match status" value="1"/>
</dbReference>
<evidence type="ECO:0000313" key="5">
    <source>
        <dbReference type="EMBL" id="SVD19122.1"/>
    </source>
</evidence>
<dbReference type="PANTHER" id="PTHR30580:SF0">
    <property type="entry name" value="PRIMOSOMAL PROTEIN N"/>
    <property type="match status" value="1"/>
</dbReference>
<dbReference type="GO" id="GO:0043138">
    <property type="term" value="F:3'-5' DNA helicase activity"/>
    <property type="evidence" value="ECO:0007669"/>
    <property type="project" value="TreeGrafter"/>
</dbReference>
<evidence type="ECO:0000256" key="3">
    <source>
        <dbReference type="ARBA" id="ARBA00023125"/>
    </source>
</evidence>
<dbReference type="GO" id="GO:0006270">
    <property type="term" value="P:DNA replication initiation"/>
    <property type="evidence" value="ECO:0007669"/>
    <property type="project" value="TreeGrafter"/>
</dbReference>
<feature type="non-terminal residue" evidence="5">
    <location>
        <position position="99"/>
    </location>
</feature>
<name>A0A382TBF0_9ZZZZ</name>
<accession>A0A382TBF0</accession>
<proteinExistence type="predicted"/>
<dbReference type="Gene3D" id="3.40.1440.60">
    <property type="entry name" value="PriA, 3(prime) DNA-binding domain"/>
    <property type="match status" value="1"/>
</dbReference>
<gene>
    <name evidence="5" type="ORF">METZ01_LOCUS371976</name>
</gene>
<keyword evidence="2" id="KW-0067">ATP-binding</keyword>
<feature type="domain" description="Primosomal protein N' 3' DNA-binding" evidence="4">
    <location>
        <begin position="8"/>
        <end position="99"/>
    </location>
</feature>
<evidence type="ECO:0000256" key="1">
    <source>
        <dbReference type="ARBA" id="ARBA00022741"/>
    </source>
</evidence>
<dbReference type="InterPro" id="IPR041222">
    <property type="entry name" value="PriA_3primeBD"/>
</dbReference>
<dbReference type="GO" id="GO:0006302">
    <property type="term" value="P:double-strand break repair"/>
    <property type="evidence" value="ECO:0007669"/>
    <property type="project" value="TreeGrafter"/>
</dbReference>
<organism evidence="5">
    <name type="scientific">marine metagenome</name>
    <dbReference type="NCBI Taxonomy" id="408172"/>
    <lineage>
        <taxon>unclassified sequences</taxon>
        <taxon>metagenomes</taxon>
        <taxon>ecological metagenomes</taxon>
    </lineage>
</organism>